<keyword evidence="1" id="KW-0732">Signal</keyword>
<evidence type="ECO:0000256" key="1">
    <source>
        <dbReference type="SAM" id="SignalP"/>
    </source>
</evidence>
<reference evidence="2" key="1">
    <citation type="journal article" date="2015" name="Sci. Rep.">
        <title>Tissue- and time-dependent transcription in Ixodes ricinus salivary glands and midguts when blood feeding on the vertebrate host.</title>
        <authorList>
            <person name="Kotsyfakis M."/>
            <person name="Schwarz A."/>
            <person name="Erhart J."/>
            <person name="Ribeiro J.M."/>
        </authorList>
    </citation>
    <scope>NUCLEOTIDE SEQUENCE</scope>
    <source>
        <tissue evidence="2">Salivary gland and midgut</tissue>
    </source>
</reference>
<sequence length="127" mass="14206">MLSRFLLAFRSIVVFLCSFLTAARACVFCGRVGASHNLSLKAPKVSENIDVKCLCMPLLLSLGVCLDNDDYDELVGFFVFPFFPPTSYSFGVVCFADFFLIDEIKLPLYLTKKTHTKGPTYGPTTRR</sequence>
<evidence type="ECO:0008006" key="3">
    <source>
        <dbReference type="Google" id="ProtNLM"/>
    </source>
</evidence>
<organism evidence="2">
    <name type="scientific">Ixodes ricinus</name>
    <name type="common">Common tick</name>
    <name type="synonym">Acarus ricinus</name>
    <dbReference type="NCBI Taxonomy" id="34613"/>
    <lineage>
        <taxon>Eukaryota</taxon>
        <taxon>Metazoa</taxon>
        <taxon>Ecdysozoa</taxon>
        <taxon>Arthropoda</taxon>
        <taxon>Chelicerata</taxon>
        <taxon>Arachnida</taxon>
        <taxon>Acari</taxon>
        <taxon>Parasitiformes</taxon>
        <taxon>Ixodida</taxon>
        <taxon>Ixodoidea</taxon>
        <taxon>Ixodidae</taxon>
        <taxon>Ixodinae</taxon>
        <taxon>Ixodes</taxon>
    </lineage>
</organism>
<dbReference type="EMBL" id="GANP01014477">
    <property type="protein sequence ID" value="JAB69991.1"/>
    <property type="molecule type" value="mRNA"/>
</dbReference>
<feature type="chain" id="PRO_5004736812" description="Secreted protein" evidence="1">
    <location>
        <begin position="26"/>
        <end position="127"/>
    </location>
</feature>
<proteinExistence type="evidence at transcript level"/>
<protein>
    <recommendedName>
        <fullName evidence="3">Secreted protein</fullName>
    </recommendedName>
</protein>
<name>V5IC15_IXORI</name>
<dbReference type="AlphaFoldDB" id="V5IC15"/>
<accession>V5IC15</accession>
<feature type="signal peptide" evidence="1">
    <location>
        <begin position="1"/>
        <end position="25"/>
    </location>
</feature>
<evidence type="ECO:0000313" key="2">
    <source>
        <dbReference type="EMBL" id="JAB69991.1"/>
    </source>
</evidence>